<dbReference type="Pfam" id="PF04032">
    <property type="entry name" value="Rpr2"/>
    <property type="match status" value="1"/>
</dbReference>
<feature type="compositionally biased region" description="Low complexity" evidence="1">
    <location>
        <begin position="311"/>
        <end position="323"/>
    </location>
</feature>
<sequence length="382" mass="41665">MGKRNNGACGASAPARAANQAVSLREEASGRTPVDEASLLRVQHLQRLAAWAGPEAGVGPVGALLGRRLAASAEAIGVPLGAATFLCQRCETVLKPGFNCRVRIRNKRNKAKRRKKSNCCQNSISYACHFCGDQNLILGSGKGVVKSLLPSREHRILTGNTRTRGTKKLLEHSQAASLQVDSPSRWRQSTSERGEHGERLKCNILMNCKMEEHAALSTVKPGHLIASTSEQDITRVTEIINDEQMHETEPISREKVNIYEAHCTSQTELPVGLTFVTPQKKKLLESTDTKDSAELLKTESKASKQRENPGSVTSNTLSSSSKSAPNGFGKNSKCASSDSAQVSGSSRKRARKGWTTLKQIAEKDELERKEKMGNFVIPFFMQ</sequence>
<protein>
    <submittedName>
        <fullName evidence="2">Uncharacterized protein</fullName>
    </submittedName>
</protein>
<dbReference type="PANTHER" id="PTHR36072:SF2">
    <property type="entry name" value="OS01G0531000 PROTEIN"/>
    <property type="match status" value="1"/>
</dbReference>
<dbReference type="PANTHER" id="PTHR36072">
    <property type="entry name" value="OS01G0541600 PROTEIN"/>
    <property type="match status" value="1"/>
</dbReference>
<feature type="compositionally biased region" description="Basic and acidic residues" evidence="1">
    <location>
        <begin position="360"/>
        <end position="372"/>
    </location>
</feature>
<keyword evidence="3" id="KW-1185">Reference proteome</keyword>
<organism evidence="2 3">
    <name type="scientific">Digitaria exilis</name>
    <dbReference type="NCBI Taxonomy" id="1010633"/>
    <lineage>
        <taxon>Eukaryota</taxon>
        <taxon>Viridiplantae</taxon>
        <taxon>Streptophyta</taxon>
        <taxon>Embryophyta</taxon>
        <taxon>Tracheophyta</taxon>
        <taxon>Spermatophyta</taxon>
        <taxon>Magnoliopsida</taxon>
        <taxon>Liliopsida</taxon>
        <taxon>Poales</taxon>
        <taxon>Poaceae</taxon>
        <taxon>PACMAD clade</taxon>
        <taxon>Panicoideae</taxon>
        <taxon>Panicodae</taxon>
        <taxon>Paniceae</taxon>
        <taxon>Anthephorinae</taxon>
        <taxon>Digitaria</taxon>
    </lineage>
</organism>
<dbReference type="Gramene" id="Dexi5B01G0017020.1">
    <property type="protein sequence ID" value="Dexi5B01G0017020.1:cds"/>
    <property type="gene ID" value="Dexi5B01G0017020"/>
</dbReference>
<dbReference type="Gene3D" id="6.20.50.20">
    <property type="match status" value="1"/>
</dbReference>
<evidence type="ECO:0000256" key="1">
    <source>
        <dbReference type="SAM" id="MobiDB-lite"/>
    </source>
</evidence>
<evidence type="ECO:0000313" key="3">
    <source>
        <dbReference type="Proteomes" id="UP000636709"/>
    </source>
</evidence>
<dbReference type="InterPro" id="IPR007175">
    <property type="entry name" value="Rpr2/Snm1/Rpp21"/>
</dbReference>
<accession>A0A835F7R7</accession>
<gene>
    <name evidence="2" type="ORF">HU200_017010</name>
</gene>
<feature type="region of interest" description="Disordered" evidence="1">
    <location>
        <begin position="299"/>
        <end position="372"/>
    </location>
</feature>
<proteinExistence type="predicted"/>
<dbReference type="EMBL" id="JACEFO010001617">
    <property type="protein sequence ID" value="KAF8730432.1"/>
    <property type="molecule type" value="Genomic_DNA"/>
</dbReference>
<dbReference type="GO" id="GO:0006396">
    <property type="term" value="P:RNA processing"/>
    <property type="evidence" value="ECO:0007669"/>
    <property type="project" value="InterPro"/>
</dbReference>
<dbReference type="OrthoDB" id="655446at2759"/>
<dbReference type="Proteomes" id="UP000636709">
    <property type="component" value="Unassembled WGS sequence"/>
</dbReference>
<comment type="caution">
    <text evidence="2">The sequence shown here is derived from an EMBL/GenBank/DDBJ whole genome shotgun (WGS) entry which is preliminary data.</text>
</comment>
<dbReference type="AlphaFoldDB" id="A0A835F7R7"/>
<name>A0A835F7R7_9POAL</name>
<feature type="compositionally biased region" description="Low complexity" evidence="1">
    <location>
        <begin position="336"/>
        <end position="345"/>
    </location>
</feature>
<evidence type="ECO:0000313" key="2">
    <source>
        <dbReference type="EMBL" id="KAF8730432.1"/>
    </source>
</evidence>
<reference evidence="2" key="1">
    <citation type="submission" date="2020-07" db="EMBL/GenBank/DDBJ databases">
        <title>Genome sequence and genetic diversity analysis of an under-domesticated orphan crop, white fonio (Digitaria exilis).</title>
        <authorList>
            <person name="Bennetzen J.L."/>
            <person name="Chen S."/>
            <person name="Ma X."/>
            <person name="Wang X."/>
            <person name="Yssel A.E.J."/>
            <person name="Chaluvadi S.R."/>
            <person name="Johnson M."/>
            <person name="Gangashetty P."/>
            <person name="Hamidou F."/>
            <person name="Sanogo M.D."/>
            <person name="Zwaenepoel A."/>
            <person name="Wallace J."/>
            <person name="Van De Peer Y."/>
            <person name="Van Deynze A."/>
        </authorList>
    </citation>
    <scope>NUCLEOTIDE SEQUENCE</scope>
    <source>
        <tissue evidence="2">Leaves</tissue>
    </source>
</reference>